<keyword evidence="9" id="KW-0677">Repeat</keyword>
<feature type="domain" description="RING-type" evidence="14">
    <location>
        <begin position="226"/>
        <end position="272"/>
    </location>
</feature>
<dbReference type="InterPro" id="IPR036537">
    <property type="entry name" value="Adaptor_Cbl_N_dom_sf"/>
</dbReference>
<dbReference type="InterPro" id="IPR031127">
    <property type="entry name" value="E3_UB_ligase_RBR"/>
</dbReference>
<dbReference type="Proteomes" id="UP000275267">
    <property type="component" value="Unassembled WGS sequence"/>
</dbReference>
<keyword evidence="11" id="KW-0833">Ubl conjugation pathway</keyword>
<dbReference type="InterPro" id="IPR059179">
    <property type="entry name" value="MLKL-like_MCAfunc"/>
</dbReference>
<dbReference type="PROSITE" id="PS51873">
    <property type="entry name" value="TRIAD"/>
    <property type="match status" value="1"/>
</dbReference>
<dbReference type="SMART" id="SM00184">
    <property type="entry name" value="RING"/>
    <property type="match status" value="2"/>
</dbReference>
<dbReference type="PANTHER" id="PTHR11685">
    <property type="entry name" value="RBR FAMILY RING FINGER AND IBR DOMAIN-CONTAINING"/>
    <property type="match status" value="1"/>
</dbReference>
<dbReference type="InterPro" id="IPR001841">
    <property type="entry name" value="Znf_RING"/>
</dbReference>
<evidence type="ECO:0000256" key="5">
    <source>
        <dbReference type="ARBA" id="ARBA00005884"/>
    </source>
</evidence>
<dbReference type="Gene3D" id="3.30.40.10">
    <property type="entry name" value="Zinc/RING finger domain, C3HC4 (zinc finger)"/>
    <property type="match status" value="1"/>
</dbReference>
<dbReference type="InterPro" id="IPR045766">
    <property type="entry name" value="MCAfunc"/>
</dbReference>
<dbReference type="FunFam" id="3.30.40.10:FF:000019">
    <property type="entry name" value="RBR-type E3 ubiquitin transferase"/>
    <property type="match status" value="1"/>
</dbReference>
<dbReference type="Gene3D" id="1.20.120.1750">
    <property type="match status" value="1"/>
</dbReference>
<dbReference type="GO" id="GO:0008270">
    <property type="term" value="F:zinc ion binding"/>
    <property type="evidence" value="ECO:0007669"/>
    <property type="project" value="UniProtKB-KW"/>
</dbReference>
<dbReference type="GO" id="GO:0007166">
    <property type="term" value="P:cell surface receptor signaling pathway"/>
    <property type="evidence" value="ECO:0007669"/>
    <property type="project" value="InterPro"/>
</dbReference>
<evidence type="ECO:0000256" key="13">
    <source>
        <dbReference type="PROSITE-ProRule" id="PRU00175"/>
    </source>
</evidence>
<dbReference type="InterPro" id="IPR002867">
    <property type="entry name" value="IBR_dom"/>
</dbReference>
<comment type="function">
    <text evidence="3">Might act as an E3 ubiquitin-protein ligase, or as part of E3 complex, which accepts ubiquitin from specific E2 ubiquitin-conjugating enzymes and then transfers it to substrates.</text>
</comment>
<dbReference type="OrthoDB" id="10009520at2759"/>
<dbReference type="Pfam" id="PF01485">
    <property type="entry name" value="IBR"/>
    <property type="match status" value="1"/>
</dbReference>
<protein>
    <recommendedName>
        <fullName evidence="6">RBR-type E3 ubiquitin transferase</fullName>
        <ecNumber evidence="6">2.3.2.31</ecNumber>
    </recommendedName>
</protein>
<dbReference type="SUPFAM" id="SSF57850">
    <property type="entry name" value="RING/U-box"/>
    <property type="match status" value="3"/>
</dbReference>
<evidence type="ECO:0000313" key="16">
    <source>
        <dbReference type="EMBL" id="RLM68972.1"/>
    </source>
</evidence>
<keyword evidence="10 13" id="KW-0863">Zinc-finger</keyword>
<evidence type="ECO:0000256" key="11">
    <source>
        <dbReference type="ARBA" id="ARBA00022786"/>
    </source>
</evidence>
<dbReference type="AlphaFoldDB" id="A0A3L6PZ17"/>
<dbReference type="GO" id="GO:0016567">
    <property type="term" value="P:protein ubiquitination"/>
    <property type="evidence" value="ECO:0007669"/>
    <property type="project" value="InterPro"/>
</dbReference>
<dbReference type="CDD" id="cd20346">
    <property type="entry name" value="BRcat_RBR_ANKIB1"/>
    <property type="match status" value="1"/>
</dbReference>
<keyword evidence="17" id="KW-1185">Reference proteome</keyword>
<proteinExistence type="inferred from homology"/>
<dbReference type="Gene3D" id="1.20.930.20">
    <property type="entry name" value="Adaptor protein Cbl, N-terminal domain"/>
    <property type="match status" value="1"/>
</dbReference>
<dbReference type="InterPro" id="IPR044066">
    <property type="entry name" value="TRIAD_supradom"/>
</dbReference>
<dbReference type="Pfam" id="PF19584">
    <property type="entry name" value="MCAfunc"/>
    <property type="match status" value="1"/>
</dbReference>
<dbReference type="STRING" id="4540.A0A3L6PZ17"/>
<feature type="domain" description="RING-type" evidence="15">
    <location>
        <begin position="222"/>
        <end position="434"/>
    </location>
</feature>
<evidence type="ECO:0000256" key="8">
    <source>
        <dbReference type="ARBA" id="ARBA00022723"/>
    </source>
</evidence>
<dbReference type="SMART" id="SM00647">
    <property type="entry name" value="IBR"/>
    <property type="match status" value="2"/>
</dbReference>
<comment type="pathway">
    <text evidence="4">Protein modification; protein ubiquitination.</text>
</comment>
<comment type="caution">
    <text evidence="16">The sequence shown here is derived from an EMBL/GenBank/DDBJ whole genome shotgun (WGS) entry which is preliminary data.</text>
</comment>
<dbReference type="Pfam" id="PF22191">
    <property type="entry name" value="IBR_1"/>
    <property type="match status" value="1"/>
</dbReference>
<gene>
    <name evidence="16" type="ORF">C2845_PM17G14550</name>
</gene>
<comment type="similarity">
    <text evidence="5">Belongs to the RBR family. Ariadne subfamily.</text>
</comment>
<keyword evidence="8" id="KW-0479">Metal-binding</keyword>
<evidence type="ECO:0000256" key="4">
    <source>
        <dbReference type="ARBA" id="ARBA00004906"/>
    </source>
</evidence>
<evidence type="ECO:0000256" key="9">
    <source>
        <dbReference type="ARBA" id="ARBA00022737"/>
    </source>
</evidence>
<evidence type="ECO:0000256" key="7">
    <source>
        <dbReference type="ARBA" id="ARBA00022679"/>
    </source>
</evidence>
<evidence type="ECO:0000256" key="1">
    <source>
        <dbReference type="ARBA" id="ARBA00001798"/>
    </source>
</evidence>
<reference evidence="17" key="1">
    <citation type="journal article" date="2019" name="Nat. Commun.">
        <title>The genome of broomcorn millet.</title>
        <authorList>
            <person name="Zou C."/>
            <person name="Miki D."/>
            <person name="Li D."/>
            <person name="Tang Q."/>
            <person name="Xiao L."/>
            <person name="Rajput S."/>
            <person name="Deng P."/>
            <person name="Jia W."/>
            <person name="Huang R."/>
            <person name="Zhang M."/>
            <person name="Sun Y."/>
            <person name="Hu J."/>
            <person name="Fu X."/>
            <person name="Schnable P.S."/>
            <person name="Li F."/>
            <person name="Zhang H."/>
            <person name="Feng B."/>
            <person name="Zhu X."/>
            <person name="Liu R."/>
            <person name="Schnable J.C."/>
            <person name="Zhu J.-K."/>
            <person name="Zhang H."/>
        </authorList>
    </citation>
    <scope>NUCLEOTIDE SEQUENCE [LARGE SCALE GENOMIC DNA]</scope>
</reference>
<dbReference type="PROSITE" id="PS50089">
    <property type="entry name" value="ZF_RING_2"/>
    <property type="match status" value="1"/>
</dbReference>
<evidence type="ECO:0000256" key="6">
    <source>
        <dbReference type="ARBA" id="ARBA00012251"/>
    </source>
</evidence>
<dbReference type="FunFam" id="1.20.120.1750:FF:000027">
    <property type="entry name" value="RBR-type E3 ubiquitin transferase"/>
    <property type="match status" value="1"/>
</dbReference>
<comment type="cofactor">
    <cofactor evidence="2">
        <name>Zn(2+)</name>
        <dbReference type="ChEBI" id="CHEBI:29105"/>
    </cofactor>
</comment>
<evidence type="ECO:0000259" key="15">
    <source>
        <dbReference type="PROSITE" id="PS51873"/>
    </source>
</evidence>
<dbReference type="EMBL" id="PQIB02000014">
    <property type="protein sequence ID" value="RLM68972.1"/>
    <property type="molecule type" value="Genomic_DNA"/>
</dbReference>
<dbReference type="InterPro" id="IPR013083">
    <property type="entry name" value="Znf_RING/FYVE/PHD"/>
</dbReference>
<evidence type="ECO:0000256" key="2">
    <source>
        <dbReference type="ARBA" id="ARBA00001947"/>
    </source>
</evidence>
<dbReference type="GO" id="GO:0061630">
    <property type="term" value="F:ubiquitin protein ligase activity"/>
    <property type="evidence" value="ECO:0007669"/>
    <property type="project" value="UniProtKB-EC"/>
</dbReference>
<keyword evidence="12" id="KW-0862">Zinc</keyword>
<sequence length="625" mass="69832">MALWGQAANITQLLGVDLFGLITMIEKAARTVCRNEEACRQISDRASMIRDRLQQLQQVSRFFEHPEMWKPTQGLKATLGRAYRLIIDCQHSSYAYKFCWGSDIADELESALKGMDAWNQHLTNVKVDILFNAFTIIVTRELHGNRNTIKQDEVLRRQADDTAKVAEVLSIPPAFAAFLLPRYRWIASSLQDDWFSDERRVRDAAGLPADGGVPVATALSASPLACAICFDTFPAGRTRSAGCSHYYCDECWRGYVRAAVGDGPRCLSLRCPDPCCSAAVVRDLVDAVAGGDDAERYARFALRSYVEESGGRIKWCPGPGCTHAVEFVGCACDDAADVLCRCRHGFCWSCGEEAHRPVSCGTVRAWLVKNKSDSETANWVLANTKHCPKCRRAIEKNQGCNHISCPPPCGHHFCWLCFKPAGTTRGHYACATYTPPPDAGGKAETKEEATARQARASLDRYLFHYERWAGNLRSLEKARQDLDELERPSVLEGMAAAVGLSAVTGLDFMVEAYEQIAHGRRVLRWSHAYGYYLDPARDRKKRELFDYLQGEANAALERLHRLAEVDRKEVFCYSEAGEADAAADVVAKRFKDYRDTMVNLTMATRTFMGNLVKAFETDLCEVSMR</sequence>
<accession>A0A3L6PZ17</accession>
<keyword evidence="7" id="KW-0808">Transferase</keyword>
<comment type="catalytic activity">
    <reaction evidence="1">
        <text>[E2 ubiquitin-conjugating enzyme]-S-ubiquitinyl-L-cysteine + [acceptor protein]-L-lysine = [E2 ubiquitin-conjugating enzyme]-L-cysteine + [acceptor protein]-N(6)-ubiquitinyl-L-lysine.</text>
        <dbReference type="EC" id="2.3.2.31"/>
    </reaction>
</comment>
<evidence type="ECO:0000256" key="10">
    <source>
        <dbReference type="ARBA" id="ARBA00022771"/>
    </source>
</evidence>
<name>A0A3L6PZ17_PANMI</name>
<dbReference type="EC" id="2.3.2.31" evidence="6"/>
<evidence type="ECO:0000313" key="17">
    <source>
        <dbReference type="Proteomes" id="UP000275267"/>
    </source>
</evidence>
<evidence type="ECO:0000256" key="12">
    <source>
        <dbReference type="ARBA" id="ARBA00022833"/>
    </source>
</evidence>
<organism evidence="16 17">
    <name type="scientific">Panicum miliaceum</name>
    <name type="common">Proso millet</name>
    <name type="synonym">Broomcorn millet</name>
    <dbReference type="NCBI Taxonomy" id="4540"/>
    <lineage>
        <taxon>Eukaryota</taxon>
        <taxon>Viridiplantae</taxon>
        <taxon>Streptophyta</taxon>
        <taxon>Embryophyta</taxon>
        <taxon>Tracheophyta</taxon>
        <taxon>Spermatophyta</taxon>
        <taxon>Magnoliopsida</taxon>
        <taxon>Liliopsida</taxon>
        <taxon>Poales</taxon>
        <taxon>Poaceae</taxon>
        <taxon>PACMAD clade</taxon>
        <taxon>Panicoideae</taxon>
        <taxon>Panicodae</taxon>
        <taxon>Paniceae</taxon>
        <taxon>Panicinae</taxon>
        <taxon>Panicum</taxon>
        <taxon>Panicum sect. Panicum</taxon>
    </lineage>
</organism>
<evidence type="ECO:0000259" key="14">
    <source>
        <dbReference type="PROSITE" id="PS50089"/>
    </source>
</evidence>
<dbReference type="CDD" id="cd21037">
    <property type="entry name" value="MLKL_NTD"/>
    <property type="match status" value="1"/>
</dbReference>
<evidence type="ECO:0000256" key="3">
    <source>
        <dbReference type="ARBA" id="ARBA00003976"/>
    </source>
</evidence>